<comment type="caution">
    <text evidence="1">The sequence shown here is derived from an EMBL/GenBank/DDBJ whole genome shotgun (WGS) entry which is preliminary data.</text>
</comment>
<reference evidence="1 2" key="1">
    <citation type="submission" date="2024-09" db="EMBL/GenBank/DDBJ databases">
        <title>Chromosome-scale assembly of Riccia sorocarpa.</title>
        <authorList>
            <person name="Paukszto L."/>
        </authorList>
    </citation>
    <scope>NUCLEOTIDE SEQUENCE [LARGE SCALE GENOMIC DNA]</scope>
    <source>
        <strain evidence="1">LP-2024</strain>
        <tissue evidence="1">Aerial parts of the thallus</tissue>
    </source>
</reference>
<dbReference type="EMBL" id="JBJQOH010000006">
    <property type="protein sequence ID" value="KAL3682168.1"/>
    <property type="molecule type" value="Genomic_DNA"/>
</dbReference>
<keyword evidence="2" id="KW-1185">Reference proteome</keyword>
<name>A0ABD3GSM3_9MARC</name>
<proteinExistence type="predicted"/>
<evidence type="ECO:0000313" key="2">
    <source>
        <dbReference type="Proteomes" id="UP001633002"/>
    </source>
</evidence>
<sequence>MLLNLSSRILDDAGFVFILHAGSLESSQQIADTLDVMEGQWRLFVSYDVLNDIPSYMPYSKLEHYYSKCEVIVKSSSTPSLPKQEYWPFDKANSGRESLLLLNFNSKMAEDRGEKANAQLPDLAKSMVKKSFWLESSPSPKSLPVYAEQQAQVLQNVVTPASVRANLRRHDIHGRNLFVDDKAKEASSDSPQV</sequence>
<dbReference type="AlphaFoldDB" id="A0ABD3GSM3"/>
<dbReference type="Proteomes" id="UP001633002">
    <property type="component" value="Unassembled WGS sequence"/>
</dbReference>
<protein>
    <submittedName>
        <fullName evidence="1">Uncharacterized protein</fullName>
    </submittedName>
</protein>
<evidence type="ECO:0000313" key="1">
    <source>
        <dbReference type="EMBL" id="KAL3682168.1"/>
    </source>
</evidence>
<accession>A0ABD3GSM3</accession>
<gene>
    <name evidence="1" type="ORF">R1sor_000190</name>
</gene>
<organism evidence="1 2">
    <name type="scientific">Riccia sorocarpa</name>
    <dbReference type="NCBI Taxonomy" id="122646"/>
    <lineage>
        <taxon>Eukaryota</taxon>
        <taxon>Viridiplantae</taxon>
        <taxon>Streptophyta</taxon>
        <taxon>Embryophyta</taxon>
        <taxon>Marchantiophyta</taxon>
        <taxon>Marchantiopsida</taxon>
        <taxon>Marchantiidae</taxon>
        <taxon>Marchantiales</taxon>
        <taxon>Ricciaceae</taxon>
        <taxon>Riccia</taxon>
    </lineage>
</organism>